<dbReference type="EMBL" id="CP039348">
    <property type="protein sequence ID" value="QCD91360.1"/>
    <property type="molecule type" value="Genomic_DNA"/>
</dbReference>
<dbReference type="InterPro" id="IPR055183">
    <property type="entry name" value="PTEN2A/B_C2"/>
</dbReference>
<evidence type="ECO:0000259" key="9">
    <source>
        <dbReference type="PROSITE" id="PS51182"/>
    </source>
</evidence>
<keyword evidence="11" id="KW-1185">Reference proteome</keyword>
<feature type="compositionally biased region" description="Polar residues" evidence="6">
    <location>
        <begin position="490"/>
        <end position="507"/>
    </location>
</feature>
<feature type="region of interest" description="Disordered" evidence="6">
    <location>
        <begin position="1"/>
        <end position="45"/>
    </location>
</feature>
<accession>A0A4D6LSA4</accession>
<dbReference type="GO" id="GO:0004721">
    <property type="term" value="F:phosphoprotein phosphatase activity"/>
    <property type="evidence" value="ECO:0007669"/>
    <property type="project" value="UniProtKB-KW"/>
</dbReference>
<reference evidence="10 11" key="1">
    <citation type="submission" date="2019-04" db="EMBL/GenBank/DDBJ databases">
        <title>An improved genome assembly and genetic linkage map for asparagus bean, Vigna unguiculata ssp. sesquipedialis.</title>
        <authorList>
            <person name="Xia Q."/>
            <person name="Zhang R."/>
            <person name="Dong Y."/>
        </authorList>
    </citation>
    <scope>NUCLEOTIDE SEQUENCE [LARGE SCALE GENOMIC DNA]</scope>
    <source>
        <tissue evidence="10">Leaf</tissue>
    </source>
</reference>
<feature type="compositionally biased region" description="Acidic residues" evidence="6">
    <location>
        <begin position="530"/>
        <end position="540"/>
    </location>
</feature>
<keyword evidence="4" id="KW-0904">Protein phosphatase</keyword>
<evidence type="ECO:0000259" key="7">
    <source>
        <dbReference type="PROSITE" id="PS50056"/>
    </source>
</evidence>
<evidence type="ECO:0000256" key="6">
    <source>
        <dbReference type="SAM" id="MobiDB-lite"/>
    </source>
</evidence>
<dbReference type="PANTHER" id="PTHR12305:SF87">
    <property type="entry name" value="PHOSPHATIDYLINOSITOL 3,4,5-TRISPHOSPHATE 3-PHOSPHATASE AND PROTEIN-TYROSINE-PHOSPHATASE PTEN2B"/>
    <property type="match status" value="1"/>
</dbReference>
<evidence type="ECO:0000313" key="10">
    <source>
        <dbReference type="EMBL" id="QCD91360.1"/>
    </source>
</evidence>
<evidence type="ECO:0000256" key="3">
    <source>
        <dbReference type="ARBA" id="ARBA00022801"/>
    </source>
</evidence>
<feature type="region of interest" description="Disordered" evidence="6">
    <location>
        <begin position="490"/>
        <end position="547"/>
    </location>
</feature>
<dbReference type="FunFam" id="3.90.190.10:FF:000053">
    <property type="entry name" value="Phosphatidylinositol 3,4,5-trisphosphate 3-phosphatase TPTE2"/>
    <property type="match status" value="1"/>
</dbReference>
<feature type="domain" description="C2 tensin-type" evidence="9">
    <location>
        <begin position="357"/>
        <end position="484"/>
    </location>
</feature>
<dbReference type="PANTHER" id="PTHR12305">
    <property type="entry name" value="PHOSPHATASE WITH HOMOLOGY TO TENSIN"/>
    <property type="match status" value="1"/>
</dbReference>
<feature type="compositionally biased region" description="Polar residues" evidence="6">
    <location>
        <begin position="25"/>
        <end position="43"/>
    </location>
</feature>
<organism evidence="10 11">
    <name type="scientific">Vigna unguiculata</name>
    <name type="common">Cowpea</name>
    <dbReference type="NCBI Taxonomy" id="3917"/>
    <lineage>
        <taxon>Eukaryota</taxon>
        <taxon>Viridiplantae</taxon>
        <taxon>Streptophyta</taxon>
        <taxon>Embryophyta</taxon>
        <taxon>Tracheophyta</taxon>
        <taxon>Spermatophyta</taxon>
        <taxon>Magnoliopsida</taxon>
        <taxon>eudicotyledons</taxon>
        <taxon>Gunneridae</taxon>
        <taxon>Pentapetalae</taxon>
        <taxon>rosids</taxon>
        <taxon>fabids</taxon>
        <taxon>Fabales</taxon>
        <taxon>Fabaceae</taxon>
        <taxon>Papilionoideae</taxon>
        <taxon>50 kb inversion clade</taxon>
        <taxon>NPAAA clade</taxon>
        <taxon>indigoferoid/millettioid clade</taxon>
        <taxon>Phaseoleae</taxon>
        <taxon>Vigna</taxon>
    </lineage>
</organism>
<gene>
    <name evidence="10" type="ORF">DEO72_LG4g2325</name>
</gene>
<dbReference type="Proteomes" id="UP000501690">
    <property type="component" value="Linkage Group LG4"/>
</dbReference>
<keyword evidence="5" id="KW-0443">Lipid metabolism</keyword>
<keyword evidence="3" id="KW-0378">Hydrolase</keyword>
<dbReference type="InterPro" id="IPR029021">
    <property type="entry name" value="Prot-tyrosine_phosphatase-like"/>
</dbReference>
<dbReference type="GO" id="GO:0005829">
    <property type="term" value="C:cytosol"/>
    <property type="evidence" value="ECO:0007669"/>
    <property type="project" value="TreeGrafter"/>
</dbReference>
<dbReference type="AlphaFoldDB" id="A0A4D6LSA4"/>
<dbReference type="InterPro" id="IPR014020">
    <property type="entry name" value="Tensin_C2-dom"/>
</dbReference>
<dbReference type="PROSITE" id="PS51181">
    <property type="entry name" value="PPASE_TENSIN"/>
    <property type="match status" value="1"/>
</dbReference>
<dbReference type="PROSITE" id="PS00383">
    <property type="entry name" value="TYR_PHOSPHATASE_1"/>
    <property type="match status" value="1"/>
</dbReference>
<comment type="catalytic activity">
    <reaction evidence="1">
        <text>a 1,2-diacyl-sn-glycero-3-phospho-(1D-myo-inositol-3,4,5-trisphosphate) + H2O = a 1,2-diacyl-sn-glycero-3-phospho-(1D-myo-inositol-4,5-bisphosphate) + phosphate</text>
        <dbReference type="Rhea" id="RHEA:25017"/>
        <dbReference type="ChEBI" id="CHEBI:15377"/>
        <dbReference type="ChEBI" id="CHEBI:43474"/>
        <dbReference type="ChEBI" id="CHEBI:57836"/>
        <dbReference type="ChEBI" id="CHEBI:58456"/>
        <dbReference type="EC" id="3.1.3.67"/>
    </reaction>
</comment>
<dbReference type="PROSITE" id="PS51182">
    <property type="entry name" value="C2_TENSIN"/>
    <property type="match status" value="1"/>
</dbReference>
<dbReference type="Pfam" id="PF22785">
    <property type="entry name" value="Tc-R-P"/>
    <property type="match status" value="1"/>
</dbReference>
<evidence type="ECO:0000256" key="1">
    <source>
        <dbReference type="ARBA" id="ARBA00000536"/>
    </source>
</evidence>
<dbReference type="InterPro" id="IPR000387">
    <property type="entry name" value="Tyr_Pase_dom"/>
</dbReference>
<dbReference type="PROSITE" id="PS50056">
    <property type="entry name" value="TYR_PHOSPHATASE_2"/>
    <property type="match status" value="1"/>
</dbReference>
<evidence type="ECO:0000256" key="4">
    <source>
        <dbReference type="ARBA" id="ARBA00022912"/>
    </source>
</evidence>
<feature type="domain" description="Tyrosine specific protein phosphatases" evidence="7">
    <location>
        <begin position="253"/>
        <end position="286"/>
    </location>
</feature>
<evidence type="ECO:0000256" key="5">
    <source>
        <dbReference type="ARBA" id="ARBA00023098"/>
    </source>
</evidence>
<name>A0A4D6LSA4_VIGUN</name>
<evidence type="ECO:0000313" key="11">
    <source>
        <dbReference type="Proteomes" id="UP000501690"/>
    </source>
</evidence>
<dbReference type="InterPro" id="IPR051281">
    <property type="entry name" value="Dual-spec_lipid-protein_phosph"/>
</dbReference>
<dbReference type="SUPFAM" id="SSF52799">
    <property type="entry name" value="(Phosphotyrosine protein) phosphatases II"/>
    <property type="match status" value="1"/>
</dbReference>
<sequence>MEPAPAYSSSQPTPPVSSAEEQHQPKVTGQINNAHDSPSSTLPASGMSLWTRHLKIPGLGLGQAQQDSQTENTSVSAFARLTGGLGLLTQSKESAGPVNSGPDQSNLIESFAKGLMDSSKSAVKAVQVKARHIVSQNKRRYQEDGFDLDMTYITENIIAMGFPGGDISSGIVGYIEGFYRNHMEEVIKFFETHHKGKYKVYNLCSERLYDGSLFQGKVATFPFSDHNCPPIQLITSFCQSAYSWLKEDIQNVVVVHCKAGMGRTGLMICCLLLSLKASHDNQLQRLWNFSCALLSEIFNLLTVNIILQFFPTAEEAIDYFNHKRCVDGKALVLPSQIRYVKYFERTLTQFNGEVQPGRRCILRGFRLQRCPYWVRPSITISDHKGVLFATRNHPKTKDLLPEDFWISAPKKGIVVFALPGEPGLAELEGDFKIHFNDRQGDFYCWMNTTMIENRKVLDGSDFDGFDKRKIPTPGFRVEVVMIDYNETLPSITKANPTSKGSDGNTINAVPGPKPSTSNSTESKPPRNEDDVFSDSDEEESRDTQSKKAATEYKFMAPHQASEGTTDHVGMLTNSTDRLSLQHEAGMQNNSSEKSTADEHHKVHSTNVESVGASDIKAIAADASVFSFGDEDFESD</sequence>
<dbReference type="InterPro" id="IPR045101">
    <property type="entry name" value="PTP_PTEN"/>
</dbReference>
<feature type="domain" description="Phosphatase tensin-type" evidence="8">
    <location>
        <begin position="139"/>
        <end position="350"/>
    </location>
</feature>
<evidence type="ECO:0000259" key="8">
    <source>
        <dbReference type="PROSITE" id="PS51181"/>
    </source>
</evidence>
<dbReference type="GO" id="GO:0016314">
    <property type="term" value="F:phosphatidylinositol-3,4,5-trisphosphate 3-phosphatase activity"/>
    <property type="evidence" value="ECO:0007669"/>
    <property type="project" value="UniProtKB-EC"/>
</dbReference>
<dbReference type="Gene3D" id="3.90.190.10">
    <property type="entry name" value="Protein tyrosine phosphatase superfamily"/>
    <property type="match status" value="1"/>
</dbReference>
<dbReference type="Pfam" id="PF22918">
    <property type="entry name" value="PTEN2_C2"/>
    <property type="match status" value="1"/>
</dbReference>
<dbReference type="GO" id="GO:0006629">
    <property type="term" value="P:lipid metabolic process"/>
    <property type="evidence" value="ECO:0007669"/>
    <property type="project" value="UniProtKB-KW"/>
</dbReference>
<evidence type="ECO:0000256" key="2">
    <source>
        <dbReference type="ARBA" id="ARBA00007881"/>
    </source>
</evidence>
<dbReference type="SMART" id="SM01326">
    <property type="entry name" value="PTEN_C2"/>
    <property type="match status" value="1"/>
</dbReference>
<feature type="region of interest" description="Disordered" evidence="6">
    <location>
        <begin position="584"/>
        <end position="608"/>
    </location>
</feature>
<dbReference type="InterPro" id="IPR029023">
    <property type="entry name" value="Tensin_phosphatase"/>
</dbReference>
<proteinExistence type="inferred from homology"/>
<protein>
    <submittedName>
        <fullName evidence="10">Phosphatidylinositol-3</fullName>
    </submittedName>
</protein>
<comment type="similarity">
    <text evidence="2">Belongs to the PTEN phosphatase protein family.</text>
</comment>
<dbReference type="CDD" id="cd14509">
    <property type="entry name" value="PTP_PTEN"/>
    <property type="match status" value="1"/>
</dbReference>
<dbReference type="InterPro" id="IPR016130">
    <property type="entry name" value="Tyr_Pase_AS"/>
</dbReference>